<sequence length="278" mass="28114">MSSVNTVDLVAKAQDSGTAVFAFNVVTLEHAEAIAAGAAAAGTPCILQVSHNTIRFHHGPEAILAATVAVAATADIPLAVHLDHVTDPDLALRAAELGASSVMFDAGALPYTDNVTATAEVTRRAHDLGLYVEAELGYVGGKPDAPASAHAAGVRTDPGEAARYVAATGVDALAVAVGSSHAMTDRTAVLDHELIGELRAAAGVPLVLHGSSGVPDGQLLAAVSAGMTKINVGTALNVAFTGAVREVLAGTEKVDPRPYLTAGRDAISAEVERLLRLG</sequence>
<evidence type="ECO:0000313" key="3">
    <source>
        <dbReference type="EMBL" id="MBB2892424.1"/>
    </source>
</evidence>
<dbReference type="GO" id="GO:0005975">
    <property type="term" value="P:carbohydrate metabolic process"/>
    <property type="evidence" value="ECO:0007669"/>
    <property type="project" value="InterPro"/>
</dbReference>
<dbReference type="Gene3D" id="3.20.20.70">
    <property type="entry name" value="Aldolase class I"/>
    <property type="match status" value="1"/>
</dbReference>
<dbReference type="PIRSF" id="PIRSF001359">
    <property type="entry name" value="F_bP_aldolase_II"/>
    <property type="match status" value="1"/>
</dbReference>
<feature type="binding site" evidence="2">
    <location>
        <position position="84"/>
    </location>
    <ligand>
        <name>Zn(2+)</name>
        <dbReference type="ChEBI" id="CHEBI:29105"/>
        <label>1</label>
        <note>catalytic</note>
    </ligand>
</feature>
<evidence type="ECO:0000313" key="4">
    <source>
        <dbReference type="Proteomes" id="UP000559182"/>
    </source>
</evidence>
<dbReference type="PANTHER" id="PTHR30304:SF0">
    <property type="entry name" value="D-TAGATOSE-1,6-BISPHOSPHATE ALDOLASE SUBUNIT GATY-RELATED"/>
    <property type="match status" value="1"/>
</dbReference>
<dbReference type="Pfam" id="PF01116">
    <property type="entry name" value="F_bP_aldolase"/>
    <property type="match status" value="1"/>
</dbReference>
<feature type="active site" description="Proton donor" evidence="1">
    <location>
        <position position="83"/>
    </location>
</feature>
<comment type="caution">
    <text evidence="3">The sequence shown here is derived from an EMBL/GenBank/DDBJ whole genome shotgun (WGS) entry which is preliminary data.</text>
</comment>
<accession>A0A839N8U2</accession>
<proteinExistence type="predicted"/>
<name>A0A839N8U2_9MICO</name>
<keyword evidence="4" id="KW-1185">Reference proteome</keyword>
<keyword evidence="2" id="KW-0479">Metal-binding</keyword>
<comment type="cofactor">
    <cofactor evidence="2">
        <name>Zn(2+)</name>
        <dbReference type="ChEBI" id="CHEBI:29105"/>
    </cofactor>
    <text evidence="2">Binds 2 Zn(2+) ions per subunit. One is catalytic and the other provides a structural contribution.</text>
</comment>
<dbReference type="PANTHER" id="PTHR30304">
    <property type="entry name" value="D-TAGATOSE-1,6-BISPHOSPHATE ALDOLASE"/>
    <property type="match status" value="1"/>
</dbReference>
<evidence type="ECO:0000256" key="2">
    <source>
        <dbReference type="PIRSR" id="PIRSR001359-3"/>
    </source>
</evidence>
<dbReference type="SUPFAM" id="SSF51569">
    <property type="entry name" value="Aldolase"/>
    <property type="match status" value="1"/>
</dbReference>
<evidence type="ECO:0000256" key="1">
    <source>
        <dbReference type="PIRSR" id="PIRSR001359-1"/>
    </source>
</evidence>
<dbReference type="InterPro" id="IPR050246">
    <property type="entry name" value="Class_II_FBP_aldolase"/>
</dbReference>
<dbReference type="InterPro" id="IPR000771">
    <property type="entry name" value="FBA_II"/>
</dbReference>
<dbReference type="CDD" id="cd00947">
    <property type="entry name" value="TBP_aldolase_IIB"/>
    <property type="match status" value="1"/>
</dbReference>
<feature type="binding site" evidence="2">
    <location>
        <position position="209"/>
    </location>
    <ligand>
        <name>Zn(2+)</name>
        <dbReference type="ChEBI" id="CHEBI:29105"/>
        <label>1</label>
        <note>catalytic</note>
    </ligand>
</feature>
<dbReference type="RefSeq" id="WP_183320586.1">
    <property type="nucleotide sequence ID" value="NZ_JACHVQ010000001.1"/>
</dbReference>
<dbReference type="AlphaFoldDB" id="A0A839N8U2"/>
<dbReference type="GO" id="GO:0008270">
    <property type="term" value="F:zinc ion binding"/>
    <property type="evidence" value="ECO:0007669"/>
    <property type="project" value="InterPro"/>
</dbReference>
<keyword evidence="2" id="KW-0862">Zinc</keyword>
<gene>
    <name evidence="3" type="ORF">FHU39_002408</name>
</gene>
<dbReference type="EMBL" id="JACHVQ010000001">
    <property type="protein sequence ID" value="MBB2892424.1"/>
    <property type="molecule type" value="Genomic_DNA"/>
</dbReference>
<dbReference type="InterPro" id="IPR013785">
    <property type="entry name" value="Aldolase_TIM"/>
</dbReference>
<organism evidence="3 4">
    <name type="scientific">Flexivirga oryzae</name>
    <dbReference type="NCBI Taxonomy" id="1794944"/>
    <lineage>
        <taxon>Bacteria</taxon>
        <taxon>Bacillati</taxon>
        <taxon>Actinomycetota</taxon>
        <taxon>Actinomycetes</taxon>
        <taxon>Micrococcales</taxon>
        <taxon>Dermacoccaceae</taxon>
        <taxon>Flexivirga</taxon>
    </lineage>
</organism>
<dbReference type="Proteomes" id="UP000559182">
    <property type="component" value="Unassembled WGS sequence"/>
</dbReference>
<feature type="binding site" evidence="2">
    <location>
        <position position="181"/>
    </location>
    <ligand>
        <name>Zn(2+)</name>
        <dbReference type="ChEBI" id="CHEBI:29105"/>
        <label>1</label>
        <note>catalytic</note>
    </ligand>
</feature>
<dbReference type="GO" id="GO:0004332">
    <property type="term" value="F:fructose-bisphosphate aldolase activity"/>
    <property type="evidence" value="ECO:0007669"/>
    <property type="project" value="UniProtKB-EC"/>
</dbReference>
<keyword evidence="3" id="KW-0456">Lyase</keyword>
<protein>
    <submittedName>
        <fullName evidence="3">Fructose-bisphosphate aldolase class II</fullName>
        <ecNumber evidence="3">4.1.2.13</ecNumber>
    </submittedName>
</protein>
<reference evidence="3 4" key="1">
    <citation type="submission" date="2020-08" db="EMBL/GenBank/DDBJ databases">
        <title>Sequencing the genomes of 1000 actinobacteria strains.</title>
        <authorList>
            <person name="Klenk H.-P."/>
        </authorList>
    </citation>
    <scope>NUCLEOTIDE SEQUENCE [LARGE SCALE GENOMIC DNA]</scope>
    <source>
        <strain evidence="3 4">DSM 105369</strain>
    </source>
</reference>
<feature type="binding site" evidence="2">
    <location>
        <position position="105"/>
    </location>
    <ligand>
        <name>Zn(2+)</name>
        <dbReference type="ChEBI" id="CHEBI:29105"/>
        <label>2</label>
    </ligand>
</feature>
<feature type="binding site" evidence="2">
    <location>
        <position position="135"/>
    </location>
    <ligand>
        <name>Zn(2+)</name>
        <dbReference type="ChEBI" id="CHEBI:29105"/>
        <label>2</label>
    </ligand>
</feature>
<dbReference type="EC" id="4.1.2.13" evidence="3"/>